<reference evidence="2 3" key="1">
    <citation type="submission" date="2019-05" db="EMBL/GenBank/DDBJ databases">
        <title>We sequenced the genome of Paenibacillus hemerocallicola KCTC 33185 for further insight into its adaptation and study the phylogeny of Paenibacillus.</title>
        <authorList>
            <person name="Narsing Rao M.P."/>
        </authorList>
    </citation>
    <scope>NUCLEOTIDE SEQUENCE [LARGE SCALE GENOMIC DNA]</scope>
    <source>
        <strain evidence="2 3">KCTC 33185</strain>
    </source>
</reference>
<dbReference type="AlphaFoldDB" id="A0A5C4SVQ8"/>
<dbReference type="Proteomes" id="UP000307943">
    <property type="component" value="Unassembled WGS sequence"/>
</dbReference>
<dbReference type="Gene3D" id="2.60.120.260">
    <property type="entry name" value="Galactose-binding domain-like"/>
    <property type="match status" value="1"/>
</dbReference>
<evidence type="ECO:0000259" key="1">
    <source>
        <dbReference type="Pfam" id="PF21181"/>
    </source>
</evidence>
<sequence>MEQTDSGIKPWRIPYKEYSLFPPSGINNRAHHSAGVRLVFESDTTAVTIEVEPLEFSVQFDLVCGETLIVTSHLEPGESLITFAGRIDHF</sequence>
<protein>
    <recommendedName>
        <fullName evidence="1">SsfX3-like N-terminal domain-containing protein</fullName>
    </recommendedName>
</protein>
<comment type="caution">
    <text evidence="2">The sequence shown here is derived from an EMBL/GenBank/DDBJ whole genome shotgun (WGS) entry which is preliminary data.</text>
</comment>
<dbReference type="Pfam" id="PF21181">
    <property type="entry name" value="SsfX3_N"/>
    <property type="match status" value="1"/>
</dbReference>
<gene>
    <name evidence="2" type="ORF">FE784_39955</name>
</gene>
<proteinExistence type="predicted"/>
<feature type="domain" description="SsfX3-like N-terminal" evidence="1">
    <location>
        <begin position="2"/>
        <end position="50"/>
    </location>
</feature>
<dbReference type="EMBL" id="VDCQ01000126">
    <property type="protein sequence ID" value="TNJ54384.1"/>
    <property type="molecule type" value="Genomic_DNA"/>
</dbReference>
<name>A0A5C4SVQ8_9BACL</name>
<evidence type="ECO:0000313" key="3">
    <source>
        <dbReference type="Proteomes" id="UP000307943"/>
    </source>
</evidence>
<dbReference type="OrthoDB" id="2060945at2"/>
<evidence type="ECO:0000313" key="2">
    <source>
        <dbReference type="EMBL" id="TNJ54384.1"/>
    </source>
</evidence>
<dbReference type="InterPro" id="IPR048977">
    <property type="entry name" value="SsfX3-like_N"/>
</dbReference>
<organism evidence="2 3">
    <name type="scientific">Paenibacillus hemerocallicola</name>
    <dbReference type="NCBI Taxonomy" id="1172614"/>
    <lineage>
        <taxon>Bacteria</taxon>
        <taxon>Bacillati</taxon>
        <taxon>Bacillota</taxon>
        <taxon>Bacilli</taxon>
        <taxon>Bacillales</taxon>
        <taxon>Paenibacillaceae</taxon>
        <taxon>Paenibacillus</taxon>
    </lineage>
</organism>
<accession>A0A5C4SVQ8</accession>
<keyword evidence="3" id="KW-1185">Reference proteome</keyword>